<evidence type="ECO:0000313" key="2">
    <source>
        <dbReference type="EMBL" id="MPM81423.1"/>
    </source>
</evidence>
<evidence type="ECO:0000256" key="1">
    <source>
        <dbReference type="SAM" id="MobiDB-lite"/>
    </source>
</evidence>
<dbReference type="EMBL" id="VSSQ01030771">
    <property type="protein sequence ID" value="MPM81423.1"/>
    <property type="molecule type" value="Genomic_DNA"/>
</dbReference>
<feature type="region of interest" description="Disordered" evidence="1">
    <location>
        <begin position="13"/>
        <end position="39"/>
    </location>
</feature>
<comment type="caution">
    <text evidence="2">The sequence shown here is derived from an EMBL/GenBank/DDBJ whole genome shotgun (WGS) entry which is preliminary data.</text>
</comment>
<feature type="compositionally biased region" description="Polar residues" evidence="1">
    <location>
        <begin position="14"/>
        <end position="26"/>
    </location>
</feature>
<dbReference type="AlphaFoldDB" id="A0A645CX19"/>
<organism evidence="2">
    <name type="scientific">bioreactor metagenome</name>
    <dbReference type="NCBI Taxonomy" id="1076179"/>
    <lineage>
        <taxon>unclassified sequences</taxon>
        <taxon>metagenomes</taxon>
        <taxon>ecological metagenomes</taxon>
    </lineage>
</organism>
<reference evidence="2" key="1">
    <citation type="submission" date="2019-08" db="EMBL/GenBank/DDBJ databases">
        <authorList>
            <person name="Kucharzyk K."/>
            <person name="Murdoch R.W."/>
            <person name="Higgins S."/>
            <person name="Loffler F."/>
        </authorList>
    </citation>
    <scope>NUCLEOTIDE SEQUENCE</scope>
</reference>
<gene>
    <name evidence="2" type="ORF">SDC9_128476</name>
</gene>
<accession>A0A645CX19</accession>
<name>A0A645CX19_9ZZZZ</name>
<protein>
    <submittedName>
        <fullName evidence="2">Uncharacterized protein</fullName>
    </submittedName>
</protein>
<sequence>MIIKKHNFFITDIQDGTHTQNEQNNNRGDDAGQGNVQGLLPAPRTINNCRFVQFLVHRG</sequence>
<proteinExistence type="predicted"/>